<evidence type="ECO:0000256" key="3">
    <source>
        <dbReference type="ARBA" id="ARBA00022806"/>
    </source>
</evidence>
<dbReference type="Pfam" id="PF13245">
    <property type="entry name" value="AAA_19"/>
    <property type="match status" value="1"/>
</dbReference>
<keyword evidence="9" id="KW-1185">Reference proteome</keyword>
<reference evidence="9" key="1">
    <citation type="journal article" date="2019" name="Int. J. Syst. Evol. Microbiol.">
        <title>The Global Catalogue of Microorganisms (GCM) 10K type strain sequencing project: providing services to taxonomists for standard genome sequencing and annotation.</title>
        <authorList>
            <consortium name="The Broad Institute Genomics Platform"/>
            <consortium name="The Broad Institute Genome Sequencing Center for Infectious Disease"/>
            <person name="Wu L."/>
            <person name="Ma J."/>
        </authorList>
    </citation>
    <scope>NUCLEOTIDE SEQUENCE [LARGE SCALE GENOMIC DNA]</scope>
    <source>
        <strain evidence="9">JCM 17458</strain>
    </source>
</reference>
<dbReference type="PANTHER" id="PTHR11070">
    <property type="entry name" value="UVRD / RECB / PCRA DNA HELICASE FAMILY MEMBER"/>
    <property type="match status" value="1"/>
</dbReference>
<dbReference type="RefSeq" id="WP_236863081.1">
    <property type="nucleotide sequence ID" value="NZ_BAABAZ010000012.1"/>
</dbReference>
<keyword evidence="3 5" id="KW-0347">Helicase</keyword>
<dbReference type="SUPFAM" id="SSF52540">
    <property type="entry name" value="P-loop containing nucleoside triphosphate hydrolases"/>
    <property type="match status" value="1"/>
</dbReference>
<protein>
    <submittedName>
        <fullName evidence="8">AAA family ATPase</fullName>
    </submittedName>
</protein>
<evidence type="ECO:0000313" key="9">
    <source>
        <dbReference type="Proteomes" id="UP001501586"/>
    </source>
</evidence>
<dbReference type="InterPro" id="IPR014016">
    <property type="entry name" value="UvrD-like_ATP-bd"/>
</dbReference>
<keyword evidence="4 5" id="KW-0067">ATP-binding</keyword>
<organism evidence="8 9">
    <name type="scientific">Brevibacterium daeguense</name>
    <dbReference type="NCBI Taxonomy" id="909936"/>
    <lineage>
        <taxon>Bacteria</taxon>
        <taxon>Bacillati</taxon>
        <taxon>Actinomycetota</taxon>
        <taxon>Actinomycetes</taxon>
        <taxon>Micrococcales</taxon>
        <taxon>Brevibacteriaceae</taxon>
        <taxon>Brevibacterium</taxon>
    </lineage>
</organism>
<dbReference type="Proteomes" id="UP001501586">
    <property type="component" value="Unassembled WGS sequence"/>
</dbReference>
<evidence type="ECO:0000256" key="5">
    <source>
        <dbReference type="PROSITE-ProRule" id="PRU00560"/>
    </source>
</evidence>
<evidence type="ECO:0000256" key="2">
    <source>
        <dbReference type="ARBA" id="ARBA00022801"/>
    </source>
</evidence>
<dbReference type="Pfam" id="PF13538">
    <property type="entry name" value="UvrD_C_2"/>
    <property type="match status" value="1"/>
</dbReference>
<evidence type="ECO:0000313" key="8">
    <source>
        <dbReference type="EMBL" id="GAA4285288.1"/>
    </source>
</evidence>
<dbReference type="InterPro" id="IPR027785">
    <property type="entry name" value="UvrD-like_helicase_C"/>
</dbReference>
<dbReference type="PANTHER" id="PTHR11070:SF45">
    <property type="entry name" value="DNA 3'-5' HELICASE"/>
    <property type="match status" value="1"/>
</dbReference>
<evidence type="ECO:0000259" key="7">
    <source>
        <dbReference type="PROSITE" id="PS51198"/>
    </source>
</evidence>
<keyword evidence="2 5" id="KW-0378">Hydrolase</keyword>
<sequence length="744" mass="81200">MSEQTEINLEQQNLDVVYERLDELRDEAQAKLSTVRRTNVGGNHQNRSERDAFATLYEDQLVKLNNAEEGLVFGRIDAADGDTTYIGRIGLSDAERRQLVMDWRAPASEPFYRATAADPGEVIRRRHIATRRRSVIGIEDDVLDLTALDQEDIQSLHGEGALIASLSSHRTGRMSDIVATIQAEQDRIIRKPLAGVVVVQGGPGTGKTAVALHRAAYLLYQHRERIAKSGVLLVGPSPVFLKYIEQVLPSLGETGAVLLTPGQLMPGFETTLHDRDTTAAIKGDLRMVQVIAKSVRNYQRVPKESQELVVGRHTIVMTPAMVKQARERARRTGNPHNQARDTFVSALLKQLVPLLAEQQGLAGTDEQLPELLEDLRNSRDVKVAVNLCWLPLTPSGVLDALFSKPQKLVAAADGILSFEEMARLRRNRRSPLTVEDVPLLDEVAELIGPWEAAAPDRDTAEIEYAEAVLDMTGTGDMVSAEQLAQRYASRELSLTVAERAAEDREWTYGHLVVDEAQELSPMQLRLLFRKVPSKSATLVGDLAQATTVDSGRTWQSVLQPHVGDRFSLEQLSVSYRTPARIMTLANSLLTTYFPGLRVPEPVREGSWDPKIDVMPDLAAASAALPDVIGEELAAIGGGRIAVIATPAHVELVEHALSNAQHVDFGRGPAGIDHTVAVLSPFEAKGLEFDGVIVLEPAAIAPAGDTRGIGELYVALTRATSRLRVVGVEPSVLSPFLDAGAAVRR</sequence>
<proteinExistence type="predicted"/>
<comment type="caution">
    <text evidence="8">The sequence shown here is derived from an EMBL/GenBank/DDBJ whole genome shotgun (WGS) entry which is preliminary data.</text>
</comment>
<dbReference type="EMBL" id="BAABAZ010000012">
    <property type="protein sequence ID" value="GAA4285288.1"/>
    <property type="molecule type" value="Genomic_DNA"/>
</dbReference>
<dbReference type="PROSITE" id="PS51198">
    <property type="entry name" value="UVRD_HELICASE_ATP_BIND"/>
    <property type="match status" value="1"/>
</dbReference>
<gene>
    <name evidence="8" type="ORF">GCM10022261_28190</name>
</gene>
<keyword evidence="6" id="KW-0175">Coiled coil</keyword>
<feature type="domain" description="UvrD-like helicase ATP-binding" evidence="7">
    <location>
        <begin position="180"/>
        <end position="578"/>
    </location>
</feature>
<feature type="binding site" evidence="5">
    <location>
        <begin position="201"/>
        <end position="208"/>
    </location>
    <ligand>
        <name>ATP</name>
        <dbReference type="ChEBI" id="CHEBI:30616"/>
    </ligand>
</feature>
<dbReference type="InterPro" id="IPR027417">
    <property type="entry name" value="P-loop_NTPase"/>
</dbReference>
<dbReference type="InterPro" id="IPR000212">
    <property type="entry name" value="DNA_helicase_UvrD/REP"/>
</dbReference>
<dbReference type="Gene3D" id="3.40.50.300">
    <property type="entry name" value="P-loop containing nucleotide triphosphate hydrolases"/>
    <property type="match status" value="2"/>
</dbReference>
<evidence type="ECO:0000256" key="4">
    <source>
        <dbReference type="ARBA" id="ARBA00022840"/>
    </source>
</evidence>
<evidence type="ECO:0000256" key="1">
    <source>
        <dbReference type="ARBA" id="ARBA00022741"/>
    </source>
</evidence>
<accession>A0ABP8EMS2</accession>
<feature type="coiled-coil region" evidence="6">
    <location>
        <begin position="7"/>
        <end position="38"/>
    </location>
</feature>
<evidence type="ECO:0000256" key="6">
    <source>
        <dbReference type="SAM" id="Coils"/>
    </source>
</evidence>
<keyword evidence="1 5" id="KW-0547">Nucleotide-binding</keyword>
<name>A0ABP8EMS2_9MICO</name>